<proteinExistence type="predicted"/>
<protein>
    <submittedName>
        <fullName evidence="2">DUF3179 domain-containing (Seleno)protein</fullName>
    </submittedName>
</protein>
<name>A0ABD5RWE1_9EURY</name>
<dbReference type="AlphaFoldDB" id="A0ABD5RWE1"/>
<accession>A0ABD5RWE1</accession>
<evidence type="ECO:0000256" key="1">
    <source>
        <dbReference type="SAM" id="MobiDB-lite"/>
    </source>
</evidence>
<sequence length="436" mass="48459">MPGNNPNADDERIDALVDRLLRRDADAHENALRELATAGDERIVPHLVELLVIDSIANDWERFGFPEVLRERAPPRYLDLPETSWPGVGDALRAVAEPSFDSEYAWVEWESWYSQQEIEPLDGFDEWKLRLYRSFLPPVGRLLDAEPRSFDLQEVRWGNCDPSFLAALNEPEFVRGDAVTVDVAANDVDGAGEADAGEGESGGEDGSGGEGTHGSDGNPERYLKETDRVFGFEIGGRAYVVPRWVIFPHEMLNVTLDGTPLSLTYCTLCNAPILYDSRVDGDRLTLGSTGMLISGNKVMFDEETDTLWSQHRGVPIAGPRYDPDDDLALDVVPVTQSSWGEWREEHPDSLALDLDTGFDYDYRFYDGDLGIFRHYWENDDVVQPGVRSEESDLPEKAEVYGVTGDDPDAVTVFPAEALAEAASGALVDELDVRRVG</sequence>
<reference evidence="2 3" key="1">
    <citation type="journal article" date="2019" name="Int. J. Syst. Evol. Microbiol.">
        <title>The Global Catalogue of Microorganisms (GCM) 10K type strain sequencing project: providing services to taxonomists for standard genome sequencing and annotation.</title>
        <authorList>
            <consortium name="The Broad Institute Genomics Platform"/>
            <consortium name="The Broad Institute Genome Sequencing Center for Infectious Disease"/>
            <person name="Wu L."/>
            <person name="Ma J."/>
        </authorList>
    </citation>
    <scope>NUCLEOTIDE SEQUENCE [LARGE SCALE GENOMIC DNA]</scope>
    <source>
        <strain evidence="2 3">NBRC 111368</strain>
    </source>
</reference>
<gene>
    <name evidence="2" type="ORF">ACFQE1_04400</name>
</gene>
<dbReference type="EMBL" id="JBHSWU010000031">
    <property type="protein sequence ID" value="MFC6723640.1"/>
    <property type="molecule type" value="Genomic_DNA"/>
</dbReference>
<organism evidence="2 3">
    <name type="scientific">Halobium palmae</name>
    <dbReference type="NCBI Taxonomy" id="1776492"/>
    <lineage>
        <taxon>Archaea</taxon>
        <taxon>Methanobacteriati</taxon>
        <taxon>Methanobacteriota</taxon>
        <taxon>Stenosarchaea group</taxon>
        <taxon>Halobacteria</taxon>
        <taxon>Halobacteriales</taxon>
        <taxon>Haloferacaceae</taxon>
        <taxon>Halobium</taxon>
    </lineage>
</organism>
<feature type="compositionally biased region" description="Acidic residues" evidence="1">
    <location>
        <begin position="190"/>
        <end position="203"/>
    </location>
</feature>
<dbReference type="Pfam" id="PF11376">
    <property type="entry name" value="DUF3179"/>
    <property type="match status" value="1"/>
</dbReference>
<dbReference type="Proteomes" id="UP001596328">
    <property type="component" value="Unassembled WGS sequence"/>
</dbReference>
<evidence type="ECO:0000313" key="2">
    <source>
        <dbReference type="EMBL" id="MFC6723640.1"/>
    </source>
</evidence>
<evidence type="ECO:0000313" key="3">
    <source>
        <dbReference type="Proteomes" id="UP001596328"/>
    </source>
</evidence>
<dbReference type="InterPro" id="IPR021516">
    <property type="entry name" value="DUF3179"/>
</dbReference>
<feature type="non-terminal residue" evidence="2">
    <location>
        <position position="436"/>
    </location>
</feature>
<keyword evidence="3" id="KW-1185">Reference proteome</keyword>
<comment type="caution">
    <text evidence="2">The sequence shown here is derived from an EMBL/GenBank/DDBJ whole genome shotgun (WGS) entry which is preliminary data.</text>
</comment>
<feature type="region of interest" description="Disordered" evidence="1">
    <location>
        <begin position="189"/>
        <end position="220"/>
    </location>
</feature>
<feature type="compositionally biased region" description="Gly residues" evidence="1">
    <location>
        <begin position="204"/>
        <end position="214"/>
    </location>
</feature>